<dbReference type="PANTHER" id="PTHR36530">
    <property type="entry name" value="INHIBITOR OF CYSTEINE PEPTIDASE"/>
    <property type="match status" value="1"/>
</dbReference>
<dbReference type="InterPro" id="IPR052781">
    <property type="entry name" value="Cys_protease_inhibitor_I42"/>
</dbReference>
<dbReference type="EMBL" id="BARU01037711">
    <property type="protein sequence ID" value="GAH89520.1"/>
    <property type="molecule type" value="Genomic_DNA"/>
</dbReference>
<dbReference type="PANTHER" id="PTHR36530:SF1">
    <property type="entry name" value="AMOEBIASIN-1"/>
    <property type="match status" value="1"/>
</dbReference>
<evidence type="ECO:0000256" key="1">
    <source>
        <dbReference type="ARBA" id="ARBA00022690"/>
    </source>
</evidence>
<evidence type="ECO:0000313" key="5">
    <source>
        <dbReference type="EMBL" id="GAH89520.1"/>
    </source>
</evidence>
<feature type="non-terminal residue" evidence="5">
    <location>
        <position position="1"/>
    </location>
</feature>
<sequence>ISLCLSACSPASKQVSVNVSWDDFMKLQHISQEVEVLVDGSLTITLYSCPSEGRQWSEAQISDQTVVQETGHKYVSPQSEPPPPPGTPGQEVWTFKALKKGMNTISMEYTHPWEGGEAEPMLTFVLTVVVK</sequence>
<dbReference type="GO" id="GO:0004869">
    <property type="term" value="F:cysteine-type endopeptidase inhibitor activity"/>
    <property type="evidence" value="ECO:0007669"/>
    <property type="project" value="UniProtKB-KW"/>
</dbReference>
<protein>
    <recommendedName>
        <fullName evidence="4">Proteinase inhibitor I42 chagasin domain-containing protein</fullName>
    </recommendedName>
</protein>
<dbReference type="InterPro" id="IPR036331">
    <property type="entry name" value="Chagasin-like_sf"/>
</dbReference>
<dbReference type="SUPFAM" id="SSF141066">
    <property type="entry name" value="ICP-like"/>
    <property type="match status" value="1"/>
</dbReference>
<gene>
    <name evidence="5" type="ORF">S03H2_58707</name>
</gene>
<accession>X1K7C3</accession>
<organism evidence="5">
    <name type="scientific">marine sediment metagenome</name>
    <dbReference type="NCBI Taxonomy" id="412755"/>
    <lineage>
        <taxon>unclassified sequences</taxon>
        <taxon>metagenomes</taxon>
        <taxon>ecological metagenomes</taxon>
    </lineage>
</organism>
<dbReference type="AlphaFoldDB" id="X1K7C3"/>
<dbReference type="InterPro" id="IPR018990">
    <property type="entry name" value="Prot_inh_I42_chagasin"/>
</dbReference>
<reference evidence="5" key="1">
    <citation type="journal article" date="2014" name="Front. Microbiol.">
        <title>High frequency of phylogenetically diverse reductive dehalogenase-homologous genes in deep subseafloor sedimentary metagenomes.</title>
        <authorList>
            <person name="Kawai M."/>
            <person name="Futagami T."/>
            <person name="Toyoda A."/>
            <person name="Takaki Y."/>
            <person name="Nishi S."/>
            <person name="Hori S."/>
            <person name="Arai W."/>
            <person name="Tsubouchi T."/>
            <person name="Morono Y."/>
            <person name="Uchiyama I."/>
            <person name="Ito T."/>
            <person name="Fujiyama A."/>
            <person name="Inagaki F."/>
            <person name="Takami H."/>
        </authorList>
    </citation>
    <scope>NUCLEOTIDE SEQUENCE</scope>
    <source>
        <strain evidence="5">Expedition CK06-06</strain>
    </source>
</reference>
<comment type="caution">
    <text evidence="5">The sequence shown here is derived from an EMBL/GenBank/DDBJ whole genome shotgun (WGS) entry which is preliminary data.</text>
</comment>
<feature type="domain" description="Proteinase inhibitor I42 chagasin" evidence="4">
    <location>
        <begin position="38"/>
        <end position="128"/>
    </location>
</feature>
<evidence type="ECO:0000256" key="2">
    <source>
        <dbReference type="ARBA" id="ARBA00022704"/>
    </source>
</evidence>
<evidence type="ECO:0000256" key="3">
    <source>
        <dbReference type="SAM" id="MobiDB-lite"/>
    </source>
</evidence>
<proteinExistence type="predicted"/>
<name>X1K7C3_9ZZZZ</name>
<keyword evidence="1" id="KW-0646">Protease inhibitor</keyword>
<keyword evidence="2" id="KW-0789">Thiol protease inhibitor</keyword>
<dbReference type="Gene3D" id="2.60.40.2020">
    <property type="match status" value="1"/>
</dbReference>
<dbReference type="Pfam" id="PF09394">
    <property type="entry name" value="Inhibitor_I42"/>
    <property type="match status" value="1"/>
</dbReference>
<feature type="region of interest" description="Disordered" evidence="3">
    <location>
        <begin position="70"/>
        <end position="90"/>
    </location>
</feature>
<evidence type="ECO:0000259" key="4">
    <source>
        <dbReference type="Pfam" id="PF09394"/>
    </source>
</evidence>